<feature type="compositionally biased region" description="Low complexity" evidence="1">
    <location>
        <begin position="43"/>
        <end position="67"/>
    </location>
</feature>
<dbReference type="EMBL" id="JACHVP010000001">
    <property type="protein sequence ID" value="MBB2966221.1"/>
    <property type="molecule type" value="Genomic_DNA"/>
</dbReference>
<evidence type="ECO:0000313" key="4">
    <source>
        <dbReference type="EMBL" id="MBB2966221.1"/>
    </source>
</evidence>
<evidence type="ECO:0000256" key="2">
    <source>
        <dbReference type="SAM" id="SignalP"/>
    </source>
</evidence>
<comment type="caution">
    <text evidence="4">The sequence shown here is derived from an EMBL/GenBank/DDBJ whole genome shotgun (WGS) entry which is preliminary data.</text>
</comment>
<keyword evidence="2" id="KW-0732">Signal</keyword>
<proteinExistence type="predicted"/>
<name>A0A7W4UU18_LEIAQ</name>
<feature type="chain" id="PRO_5039058055" description="DUF6993 domain-containing protein" evidence="2">
    <location>
        <begin position="31"/>
        <end position="176"/>
    </location>
</feature>
<sequence length="176" mass="17822">MTRRPVLRSRPTPRTRASRARTGAASAALAATVLALALTGCTPGAKPSASPTPTSTPTPTATGAAAPELVPGGTAEQNLPFFNKVNQATLAANPDAKGRDFIDALVAAGFTKADMQVTVDTTTIGLKANSIQFSVKMGDACLIGQNGADAGGYNSETTPVLVGGACLIGQTRPIDW</sequence>
<feature type="domain" description="DUF6993" evidence="3">
    <location>
        <begin position="86"/>
        <end position="170"/>
    </location>
</feature>
<feature type="region of interest" description="Disordered" evidence="1">
    <location>
        <begin position="1"/>
        <end position="23"/>
    </location>
</feature>
<accession>A0A7W4UU18</accession>
<dbReference type="Proteomes" id="UP000538196">
    <property type="component" value="Unassembled WGS sequence"/>
</dbReference>
<gene>
    <name evidence="4" type="ORF">FHX33_000953</name>
</gene>
<protein>
    <recommendedName>
        <fullName evidence="3">DUF6993 domain-containing protein</fullName>
    </recommendedName>
</protein>
<evidence type="ECO:0000313" key="5">
    <source>
        <dbReference type="Proteomes" id="UP000538196"/>
    </source>
</evidence>
<feature type="signal peptide" evidence="2">
    <location>
        <begin position="1"/>
        <end position="30"/>
    </location>
</feature>
<feature type="compositionally biased region" description="Basic residues" evidence="1">
    <location>
        <begin position="1"/>
        <end position="19"/>
    </location>
</feature>
<evidence type="ECO:0000259" key="3">
    <source>
        <dbReference type="Pfam" id="PF22504"/>
    </source>
</evidence>
<dbReference type="AlphaFoldDB" id="A0A7W4UU18"/>
<dbReference type="Pfam" id="PF22504">
    <property type="entry name" value="DUF6993"/>
    <property type="match status" value="1"/>
</dbReference>
<dbReference type="RefSeq" id="WP_183428221.1">
    <property type="nucleotide sequence ID" value="NZ_JACHVP010000001.1"/>
</dbReference>
<reference evidence="4 5" key="1">
    <citation type="submission" date="2020-08" db="EMBL/GenBank/DDBJ databases">
        <title>Sequencing the genomes of 1000 actinobacteria strains.</title>
        <authorList>
            <person name="Klenk H.-P."/>
        </authorList>
    </citation>
    <scope>NUCLEOTIDE SEQUENCE [LARGE SCALE GENOMIC DNA]</scope>
    <source>
        <strain evidence="4 5">DSM 20146</strain>
    </source>
</reference>
<feature type="region of interest" description="Disordered" evidence="1">
    <location>
        <begin position="43"/>
        <end position="75"/>
    </location>
</feature>
<dbReference type="InterPro" id="IPR054262">
    <property type="entry name" value="DUF6993"/>
</dbReference>
<evidence type="ECO:0000256" key="1">
    <source>
        <dbReference type="SAM" id="MobiDB-lite"/>
    </source>
</evidence>
<keyword evidence="5" id="KW-1185">Reference proteome</keyword>
<organism evidence="4 5">
    <name type="scientific">Leifsonia aquatica</name>
    <name type="common">Corynebacterium aquaticum</name>
    <dbReference type="NCBI Taxonomy" id="144185"/>
    <lineage>
        <taxon>Bacteria</taxon>
        <taxon>Bacillati</taxon>
        <taxon>Actinomycetota</taxon>
        <taxon>Actinomycetes</taxon>
        <taxon>Micrococcales</taxon>
        <taxon>Microbacteriaceae</taxon>
        <taxon>Leifsonia</taxon>
    </lineage>
</organism>